<dbReference type="RefSeq" id="WP_250917987.1">
    <property type="nucleotide sequence ID" value="NZ_JAMQAW010000004.1"/>
</dbReference>
<keyword evidence="5 8" id="KW-1133">Transmembrane helix</keyword>
<keyword evidence="3" id="KW-0813">Transport</keyword>
<comment type="caution">
    <text evidence="9">The sequence shown here is derived from an EMBL/GenBank/DDBJ whole genome shotgun (WGS) entry which is preliminary data.</text>
</comment>
<evidence type="ECO:0000313" key="9">
    <source>
        <dbReference type="EMBL" id="MCM2387620.1"/>
    </source>
</evidence>
<feature type="transmembrane region" description="Helical" evidence="8">
    <location>
        <begin position="263"/>
        <end position="288"/>
    </location>
</feature>
<evidence type="ECO:0000256" key="2">
    <source>
        <dbReference type="ARBA" id="ARBA00006434"/>
    </source>
</evidence>
<feature type="transmembrane region" description="Helical" evidence="8">
    <location>
        <begin position="182"/>
        <end position="200"/>
    </location>
</feature>
<comment type="similarity">
    <text evidence="2 7">Belongs to the sodium:solute symporter (SSF) (TC 2.A.21) family.</text>
</comment>
<feature type="transmembrane region" description="Helical" evidence="8">
    <location>
        <begin position="44"/>
        <end position="68"/>
    </location>
</feature>
<dbReference type="EMBL" id="JAMQAW010000004">
    <property type="protein sequence ID" value="MCM2387620.1"/>
    <property type="molecule type" value="Genomic_DNA"/>
</dbReference>
<evidence type="ECO:0000256" key="8">
    <source>
        <dbReference type="SAM" id="Phobius"/>
    </source>
</evidence>
<feature type="transmembrane region" description="Helical" evidence="8">
    <location>
        <begin position="441"/>
        <end position="462"/>
    </location>
</feature>
<dbReference type="Pfam" id="PF00474">
    <property type="entry name" value="SSF"/>
    <property type="match status" value="1"/>
</dbReference>
<feature type="transmembrane region" description="Helical" evidence="8">
    <location>
        <begin position="229"/>
        <end position="251"/>
    </location>
</feature>
<keyword evidence="4 8" id="KW-0812">Transmembrane</keyword>
<evidence type="ECO:0000256" key="6">
    <source>
        <dbReference type="ARBA" id="ARBA00023136"/>
    </source>
</evidence>
<dbReference type="InterPro" id="IPR001734">
    <property type="entry name" value="Na/solute_symporter"/>
</dbReference>
<dbReference type="CDD" id="cd10322">
    <property type="entry name" value="SLC5sbd"/>
    <property type="match status" value="1"/>
</dbReference>
<feature type="transmembrane region" description="Helical" evidence="8">
    <location>
        <begin position="318"/>
        <end position="343"/>
    </location>
</feature>
<gene>
    <name evidence="9" type="ORF">NBG84_04715</name>
</gene>
<protein>
    <submittedName>
        <fullName evidence="9">Sodium:solute symporter family protein</fullName>
    </submittedName>
</protein>
<dbReference type="Gene3D" id="1.20.1730.10">
    <property type="entry name" value="Sodium/glucose cotransporter"/>
    <property type="match status" value="1"/>
</dbReference>
<evidence type="ECO:0000256" key="3">
    <source>
        <dbReference type="ARBA" id="ARBA00022448"/>
    </source>
</evidence>
<sequence>MTEKYAMTIAFTALLIYLAYRSYRRINSYQDYNLAGRNTGFFALVATLGAAEFNTATLIGGASVAYLYGTVGLWYTSFIFVFVFSIYALTVAKPYRRLQISTIAEFFERRFHGRGAETTRALASVVTLTFTWIAPATYLAGLSVVASVLLGVEPLTTVIVITSLCLVLSLAGGFMTAISFDIVAYVMILVFIPVIFYIGYSNAGGFGELKKVFDPEFLSFEPIWDLENFGFAAILTWCFQNIMLYVAAPWYGQRIFSARNERVAYRAMLVNTVLIVVLYALVATATMFSRVVMPDLDKPEEALPRLVLEYTPPIMQGLLLVTLLLVGISTMVAIWNSAVSIVVNDLLKRYVFRERSDQFYVKSSRIVFLVLGISTLVFALTFVGNILLVLTYVSVFTALLAFPILAGLYWKRFTTEAALGSLTVGVVYVVIALLADFPYHFVSPVGIALSAVVGTIMTLAAGRKEIDPRVERFFATAHGKKGELEHVEA</sequence>
<dbReference type="PANTHER" id="PTHR48086:SF7">
    <property type="entry name" value="SODIUM-SOLUTE SYMPORTER-RELATED"/>
    <property type="match status" value="1"/>
</dbReference>
<feature type="transmembrane region" description="Helical" evidence="8">
    <location>
        <begin position="6"/>
        <end position="23"/>
    </location>
</feature>
<dbReference type="InterPro" id="IPR050277">
    <property type="entry name" value="Sodium:Solute_Symporter"/>
</dbReference>
<reference evidence="9" key="1">
    <citation type="submission" date="2022-06" db="EMBL/GenBank/DDBJ databases">
        <title>Genome public.</title>
        <authorList>
            <person name="Sun Q."/>
        </authorList>
    </citation>
    <scope>NUCLEOTIDE SEQUENCE</scope>
    <source>
        <strain evidence="9">CWNU-1</strain>
    </source>
</reference>
<dbReference type="PANTHER" id="PTHR48086">
    <property type="entry name" value="SODIUM/PROLINE SYMPORTER-RELATED"/>
    <property type="match status" value="1"/>
</dbReference>
<accession>A0ABT0UHP2</accession>
<evidence type="ECO:0000256" key="7">
    <source>
        <dbReference type="RuleBase" id="RU362091"/>
    </source>
</evidence>
<evidence type="ECO:0000313" key="10">
    <source>
        <dbReference type="Proteomes" id="UP001431429"/>
    </source>
</evidence>
<dbReference type="InterPro" id="IPR038377">
    <property type="entry name" value="Na/Glc_symporter_sf"/>
</dbReference>
<proteinExistence type="inferred from homology"/>
<dbReference type="Proteomes" id="UP001431429">
    <property type="component" value="Unassembled WGS sequence"/>
</dbReference>
<name>A0ABT0UHP2_9ACTN</name>
<feature type="transmembrane region" description="Helical" evidence="8">
    <location>
        <begin position="74"/>
        <end position="92"/>
    </location>
</feature>
<feature type="transmembrane region" description="Helical" evidence="8">
    <location>
        <begin position="364"/>
        <end position="383"/>
    </location>
</feature>
<evidence type="ECO:0000256" key="1">
    <source>
        <dbReference type="ARBA" id="ARBA00004141"/>
    </source>
</evidence>
<keyword evidence="6 8" id="KW-0472">Membrane</keyword>
<feature type="transmembrane region" description="Helical" evidence="8">
    <location>
        <begin position="389"/>
        <end position="410"/>
    </location>
</feature>
<organism evidence="9 10">
    <name type="scientific">Streptomyces albipurpureus</name>
    <dbReference type="NCBI Taxonomy" id="2897419"/>
    <lineage>
        <taxon>Bacteria</taxon>
        <taxon>Bacillati</taxon>
        <taxon>Actinomycetota</taxon>
        <taxon>Actinomycetes</taxon>
        <taxon>Kitasatosporales</taxon>
        <taxon>Streptomycetaceae</taxon>
        <taxon>Streptomyces</taxon>
    </lineage>
</organism>
<keyword evidence="10" id="KW-1185">Reference proteome</keyword>
<evidence type="ECO:0000256" key="5">
    <source>
        <dbReference type="ARBA" id="ARBA00022989"/>
    </source>
</evidence>
<feature type="transmembrane region" description="Helical" evidence="8">
    <location>
        <begin position="155"/>
        <end position="175"/>
    </location>
</feature>
<dbReference type="PROSITE" id="PS50283">
    <property type="entry name" value="NA_SOLUT_SYMP_3"/>
    <property type="match status" value="1"/>
</dbReference>
<feature type="transmembrane region" description="Helical" evidence="8">
    <location>
        <begin position="417"/>
        <end position="435"/>
    </location>
</feature>
<comment type="subcellular location">
    <subcellularLocation>
        <location evidence="1">Membrane</location>
        <topology evidence="1">Multi-pass membrane protein</topology>
    </subcellularLocation>
</comment>
<feature type="transmembrane region" description="Helical" evidence="8">
    <location>
        <begin position="121"/>
        <end position="149"/>
    </location>
</feature>
<evidence type="ECO:0000256" key="4">
    <source>
        <dbReference type="ARBA" id="ARBA00022692"/>
    </source>
</evidence>